<evidence type="ECO:0000256" key="2">
    <source>
        <dbReference type="ARBA" id="ARBA00022448"/>
    </source>
</evidence>
<keyword evidence="10" id="KW-1185">Reference proteome</keyword>
<feature type="domain" description="ABC transmembrane type-1" evidence="8">
    <location>
        <begin position="86"/>
        <end position="300"/>
    </location>
</feature>
<feature type="transmembrane region" description="Helical" evidence="7">
    <location>
        <begin position="92"/>
        <end position="113"/>
    </location>
</feature>
<proteinExistence type="inferred from homology"/>
<gene>
    <name evidence="9" type="ORF">ESZ91_08180</name>
</gene>
<evidence type="ECO:0000313" key="9">
    <source>
        <dbReference type="EMBL" id="RXZ62359.1"/>
    </source>
</evidence>
<evidence type="ECO:0000259" key="8">
    <source>
        <dbReference type="PROSITE" id="PS50928"/>
    </source>
</evidence>
<dbReference type="PROSITE" id="PS50928">
    <property type="entry name" value="ABC_TM1"/>
    <property type="match status" value="1"/>
</dbReference>
<dbReference type="AlphaFoldDB" id="A0A4Q2KEC3"/>
<protein>
    <submittedName>
        <fullName evidence="9">Sugar ABC transporter permease</fullName>
    </submittedName>
</protein>
<dbReference type="SUPFAM" id="SSF161098">
    <property type="entry name" value="MetI-like"/>
    <property type="match status" value="1"/>
</dbReference>
<comment type="caution">
    <text evidence="9">The sequence shown here is derived from an EMBL/GenBank/DDBJ whole genome shotgun (WGS) entry which is preliminary data.</text>
</comment>
<feature type="transmembrane region" description="Helical" evidence="7">
    <location>
        <begin position="28"/>
        <end position="48"/>
    </location>
</feature>
<keyword evidence="3" id="KW-1003">Cell membrane</keyword>
<keyword evidence="2 7" id="KW-0813">Transport</keyword>
<evidence type="ECO:0000256" key="6">
    <source>
        <dbReference type="ARBA" id="ARBA00023136"/>
    </source>
</evidence>
<accession>A0A4Q2KEC3</accession>
<keyword evidence="5 7" id="KW-1133">Transmembrane helix</keyword>
<evidence type="ECO:0000256" key="5">
    <source>
        <dbReference type="ARBA" id="ARBA00022989"/>
    </source>
</evidence>
<keyword evidence="4 7" id="KW-0812">Transmembrane</keyword>
<dbReference type="InterPro" id="IPR035906">
    <property type="entry name" value="MetI-like_sf"/>
</dbReference>
<sequence length="312" mass="34966">MRSIKKSLSEVGRGVVSVGKKLYASKKAYAFLLPLFFFLLLFSYYPAFSGIYHSFFDWKDIGESSFIGFANYVELFTDTEVFWPSCLTLLKIMIPKLIINIVVPLVIAEMIFNLNSNKAKSFYRLWVLIPMVAPGVVITLVWDYIYDPNFGLVSALWTMFGGETVDWLNDTRTVIPAIIFMGFPWIGGTSVLIYTSGLNATSAEARESARIDGAGTWQIIFLIDLPQIFGQVKFFLINGLIAGIQDYSVQFLLTEGGPGYDTMVPGYYMYQAAFQSGRMGYASAIGTFLFAVIMLFTLLAFRLGKKNQGDQI</sequence>
<dbReference type="CDD" id="cd06261">
    <property type="entry name" value="TM_PBP2"/>
    <property type="match status" value="1"/>
</dbReference>
<dbReference type="EMBL" id="SDOZ01000002">
    <property type="protein sequence ID" value="RXZ62359.1"/>
    <property type="molecule type" value="Genomic_DNA"/>
</dbReference>
<dbReference type="GO" id="GO:0055085">
    <property type="term" value="P:transmembrane transport"/>
    <property type="evidence" value="ECO:0007669"/>
    <property type="project" value="InterPro"/>
</dbReference>
<dbReference type="Proteomes" id="UP000291269">
    <property type="component" value="Unassembled WGS sequence"/>
</dbReference>
<dbReference type="Gene3D" id="1.10.3720.10">
    <property type="entry name" value="MetI-like"/>
    <property type="match status" value="1"/>
</dbReference>
<evidence type="ECO:0000256" key="4">
    <source>
        <dbReference type="ARBA" id="ARBA00022692"/>
    </source>
</evidence>
<organism evidence="9 10">
    <name type="scientific">Candidatus Borkfalkia ceftriaxoniphila</name>
    <dbReference type="NCBI Taxonomy" id="2508949"/>
    <lineage>
        <taxon>Bacteria</taxon>
        <taxon>Bacillati</taxon>
        <taxon>Bacillota</taxon>
        <taxon>Clostridia</taxon>
        <taxon>Christensenellales</taxon>
        <taxon>Christensenellaceae</taxon>
        <taxon>Candidatus Borkfalkia</taxon>
    </lineage>
</organism>
<comment type="similarity">
    <text evidence="7">Belongs to the binding-protein-dependent transport system permease family.</text>
</comment>
<evidence type="ECO:0000256" key="7">
    <source>
        <dbReference type="RuleBase" id="RU363032"/>
    </source>
</evidence>
<dbReference type="PANTHER" id="PTHR30193:SF37">
    <property type="entry name" value="INNER MEMBRANE ABC TRANSPORTER PERMEASE PROTEIN YCJO"/>
    <property type="match status" value="1"/>
</dbReference>
<name>A0A4Q2KEC3_9FIRM</name>
<reference evidence="9 10" key="1">
    <citation type="journal article" date="2019" name="Gut">
        <title>Antibiotics-induced monodominance of a novel gut bacterial order.</title>
        <authorList>
            <person name="Hildebrand F."/>
            <person name="Moitinho-Silva L."/>
            <person name="Blasche S."/>
            <person name="Jahn M.T."/>
            <person name="Gossmann T.I."/>
            <person name="Heuerta-Cepas J."/>
            <person name="Hercog R."/>
            <person name="Luetge M."/>
            <person name="Bahram M."/>
            <person name="Pryszlak A."/>
            <person name="Alves R.J."/>
            <person name="Waszak S.M."/>
            <person name="Zhu A."/>
            <person name="Ye L."/>
            <person name="Costea P.I."/>
            <person name="Aalvink S."/>
            <person name="Belzer C."/>
            <person name="Forslund S.K."/>
            <person name="Sunagawa S."/>
            <person name="Hentschel U."/>
            <person name="Merten C."/>
            <person name="Patil K.R."/>
            <person name="Benes V."/>
            <person name="Bork P."/>
        </authorList>
    </citation>
    <scope>NUCLEOTIDE SEQUENCE [LARGE SCALE GENOMIC DNA]</scope>
    <source>
        <strain evidence="9 10">HDS1380</strain>
    </source>
</reference>
<dbReference type="RefSeq" id="WP_129226002.1">
    <property type="nucleotide sequence ID" value="NZ_SDOZ01000002.1"/>
</dbReference>
<dbReference type="OrthoDB" id="9779462at2"/>
<evidence type="ECO:0000313" key="10">
    <source>
        <dbReference type="Proteomes" id="UP000291269"/>
    </source>
</evidence>
<dbReference type="InterPro" id="IPR000515">
    <property type="entry name" value="MetI-like"/>
</dbReference>
<keyword evidence="6 7" id="KW-0472">Membrane</keyword>
<feature type="transmembrane region" description="Helical" evidence="7">
    <location>
        <begin position="174"/>
        <end position="198"/>
    </location>
</feature>
<dbReference type="InterPro" id="IPR051393">
    <property type="entry name" value="ABC_transporter_permease"/>
</dbReference>
<dbReference type="PANTHER" id="PTHR30193">
    <property type="entry name" value="ABC TRANSPORTER PERMEASE PROTEIN"/>
    <property type="match status" value="1"/>
</dbReference>
<evidence type="ECO:0000256" key="3">
    <source>
        <dbReference type="ARBA" id="ARBA00022475"/>
    </source>
</evidence>
<dbReference type="GO" id="GO:0005886">
    <property type="term" value="C:plasma membrane"/>
    <property type="evidence" value="ECO:0007669"/>
    <property type="project" value="UniProtKB-SubCell"/>
</dbReference>
<evidence type="ECO:0000256" key="1">
    <source>
        <dbReference type="ARBA" id="ARBA00004651"/>
    </source>
</evidence>
<dbReference type="Pfam" id="PF00528">
    <property type="entry name" value="BPD_transp_1"/>
    <property type="match status" value="1"/>
</dbReference>
<feature type="transmembrane region" description="Helical" evidence="7">
    <location>
        <begin position="279"/>
        <end position="301"/>
    </location>
</feature>
<feature type="transmembrane region" description="Helical" evidence="7">
    <location>
        <begin position="125"/>
        <end position="145"/>
    </location>
</feature>
<comment type="subcellular location">
    <subcellularLocation>
        <location evidence="1 7">Cell membrane</location>
        <topology evidence="1 7">Multi-pass membrane protein</topology>
    </subcellularLocation>
</comment>